<sequence>MSEQERISMARTPNYGQQRAERDRAKNAKAAAKAEAREAERARRRAAIEAGQDPDLGEPVVLPPEEDETAPR</sequence>
<gene>
    <name evidence="2" type="ORF">HMPREF0731_4013</name>
</gene>
<feature type="region of interest" description="Disordered" evidence="1">
    <location>
        <begin position="1"/>
        <end position="72"/>
    </location>
</feature>
<proteinExistence type="predicted"/>
<evidence type="ECO:0000256" key="1">
    <source>
        <dbReference type="SAM" id="MobiDB-lite"/>
    </source>
</evidence>
<evidence type="ECO:0000313" key="2">
    <source>
        <dbReference type="EMBL" id="EFH09774.1"/>
    </source>
</evidence>
<organism evidence="2 3">
    <name type="scientific">Pseudoroseomonas cervicalis ATCC 49957</name>
    <dbReference type="NCBI Taxonomy" id="525371"/>
    <lineage>
        <taxon>Bacteria</taxon>
        <taxon>Pseudomonadati</taxon>
        <taxon>Pseudomonadota</taxon>
        <taxon>Alphaproteobacteria</taxon>
        <taxon>Acetobacterales</taxon>
        <taxon>Roseomonadaceae</taxon>
        <taxon>Roseomonas</taxon>
    </lineage>
</organism>
<reference evidence="2 3" key="1">
    <citation type="submission" date="2010-04" db="EMBL/GenBank/DDBJ databases">
        <authorList>
            <person name="Qin X."/>
            <person name="Bachman B."/>
            <person name="Battles P."/>
            <person name="Bell A."/>
            <person name="Bess C."/>
            <person name="Bickham C."/>
            <person name="Chaboub L."/>
            <person name="Chen D."/>
            <person name="Coyle M."/>
            <person name="Deiros D.R."/>
            <person name="Dinh H."/>
            <person name="Forbes L."/>
            <person name="Fowler G."/>
            <person name="Francisco L."/>
            <person name="Fu Q."/>
            <person name="Gubbala S."/>
            <person name="Hale W."/>
            <person name="Han Y."/>
            <person name="Hemphill L."/>
            <person name="Highlander S.K."/>
            <person name="Hirani K."/>
            <person name="Hogues M."/>
            <person name="Jackson L."/>
            <person name="Jakkamsetti A."/>
            <person name="Javaid M."/>
            <person name="Jiang H."/>
            <person name="Korchina V."/>
            <person name="Kovar C."/>
            <person name="Lara F."/>
            <person name="Lee S."/>
            <person name="Mata R."/>
            <person name="Mathew T."/>
            <person name="Moen C."/>
            <person name="Morales K."/>
            <person name="Munidasa M."/>
            <person name="Nazareth L."/>
            <person name="Ngo R."/>
            <person name="Nguyen L."/>
            <person name="Okwuonu G."/>
            <person name="Ongeri F."/>
            <person name="Patil S."/>
            <person name="Petrosino J."/>
            <person name="Pham C."/>
            <person name="Pham P."/>
            <person name="Pu L.-L."/>
            <person name="Puazo M."/>
            <person name="Raj R."/>
            <person name="Reid J."/>
            <person name="Rouhana J."/>
            <person name="Saada N."/>
            <person name="Shang Y."/>
            <person name="Simmons D."/>
            <person name="Thornton R."/>
            <person name="Warren J."/>
            <person name="Weissenberger G."/>
            <person name="Zhang J."/>
            <person name="Zhang L."/>
            <person name="Zhou C."/>
            <person name="Zhu D."/>
            <person name="Muzny D."/>
            <person name="Worley K."/>
            <person name="Gibbs R."/>
        </authorList>
    </citation>
    <scope>NUCLEOTIDE SEQUENCE [LARGE SCALE GENOMIC DNA]</scope>
    <source>
        <strain evidence="2 3">ATCC 49957</strain>
    </source>
</reference>
<comment type="caution">
    <text evidence="2">The sequence shown here is derived from an EMBL/GenBank/DDBJ whole genome shotgun (WGS) entry which is preliminary data.</text>
</comment>
<protein>
    <submittedName>
        <fullName evidence="2">Uncharacterized protein</fullName>
    </submittedName>
</protein>
<keyword evidence="3" id="KW-1185">Reference proteome</keyword>
<dbReference type="HOGENOM" id="CLU_2719791_0_0_5"/>
<dbReference type="AlphaFoldDB" id="D5RSF1"/>
<dbReference type="EMBL" id="ADVL01000739">
    <property type="protein sequence ID" value="EFH09774.1"/>
    <property type="molecule type" value="Genomic_DNA"/>
</dbReference>
<accession>D5RSF1</accession>
<dbReference type="Proteomes" id="UP000005324">
    <property type="component" value="Unassembled WGS sequence"/>
</dbReference>
<name>D5RSF1_9PROT</name>
<evidence type="ECO:0000313" key="3">
    <source>
        <dbReference type="Proteomes" id="UP000005324"/>
    </source>
</evidence>
<feature type="compositionally biased region" description="Basic and acidic residues" evidence="1">
    <location>
        <begin position="19"/>
        <end position="41"/>
    </location>
</feature>